<evidence type="ECO:0000256" key="4">
    <source>
        <dbReference type="ARBA" id="ARBA00022475"/>
    </source>
</evidence>
<comment type="catalytic activity">
    <reaction evidence="1">
        <text>ATP + protein L-histidine = ADP + protein N-phospho-L-histidine.</text>
        <dbReference type="EC" id="2.7.13.3"/>
    </reaction>
</comment>
<keyword evidence="10" id="KW-0067">ATP-binding</keyword>
<dbReference type="SUPFAM" id="SSF55874">
    <property type="entry name" value="ATPase domain of HSP90 chaperone/DNA topoisomerase II/histidine kinase"/>
    <property type="match status" value="1"/>
</dbReference>
<evidence type="ECO:0000256" key="11">
    <source>
        <dbReference type="ARBA" id="ARBA00022989"/>
    </source>
</evidence>
<dbReference type="InterPro" id="IPR036890">
    <property type="entry name" value="HATPase_C_sf"/>
</dbReference>
<dbReference type="GO" id="GO:0016301">
    <property type="term" value="F:kinase activity"/>
    <property type="evidence" value="ECO:0007669"/>
    <property type="project" value="UniProtKB-KW"/>
</dbReference>
<evidence type="ECO:0000256" key="3">
    <source>
        <dbReference type="ARBA" id="ARBA00012438"/>
    </source>
</evidence>
<dbReference type="EC" id="2.7.13.3" evidence="3"/>
<dbReference type="InterPro" id="IPR036097">
    <property type="entry name" value="HisK_dim/P_sf"/>
</dbReference>
<feature type="transmembrane region" description="Helical" evidence="14">
    <location>
        <begin position="135"/>
        <end position="158"/>
    </location>
</feature>
<evidence type="ECO:0000256" key="13">
    <source>
        <dbReference type="ARBA" id="ARBA00023136"/>
    </source>
</evidence>
<dbReference type="CDD" id="cd00075">
    <property type="entry name" value="HATPase"/>
    <property type="match status" value="1"/>
</dbReference>
<evidence type="ECO:0000256" key="6">
    <source>
        <dbReference type="ARBA" id="ARBA00022679"/>
    </source>
</evidence>
<comment type="caution">
    <text evidence="16">The sequence shown here is derived from an EMBL/GenBank/DDBJ whole genome shotgun (WGS) entry which is preliminary data.</text>
</comment>
<evidence type="ECO:0000256" key="9">
    <source>
        <dbReference type="ARBA" id="ARBA00022777"/>
    </source>
</evidence>
<sequence length="424" mass="50031">MKLLNYTSRYFVIILLFIIFIWAAFFYYNMLDEIYDSMDDSLENQKGLVLQKVKDNPEILQKKQFEDGYYTIQKLAGKPKKMGKDKYRDTLMFMENEKEFEPVRLLETSFSQAGNYYKLKLITSMVEEDDLVEELLYSIIALYLGLILSILILNNFFLKNTWKPFYSLLEKLKKFSIESEHKITFEDTKIEEFALLNKNIENLLYKSQESYKQQKHFIENASHELQTPIAISINKLELLLEKNNMNEDQIETFSSVLQNLERLKRLNKSLLLLTKIENNQFIEEEDINLNLLLQELLEDFLDYSTYKKVELELIQQKNLRARMNKDLAIILFTNLIQNAIKHGKVGTQIEIIIHKESVMIKNESDHTIPLDVDKIFSRFYKETALQNSTGLGLSIAQAIAKKYGFTVTYTYKDLHCFKVNFQQT</sequence>
<dbReference type="Pfam" id="PF00512">
    <property type="entry name" value="HisKA"/>
    <property type="match status" value="1"/>
</dbReference>
<dbReference type="RefSeq" id="WP_308864485.1">
    <property type="nucleotide sequence ID" value="NZ_JAVHUL010000020.1"/>
</dbReference>
<evidence type="ECO:0000256" key="10">
    <source>
        <dbReference type="ARBA" id="ARBA00022840"/>
    </source>
</evidence>
<protein>
    <recommendedName>
        <fullName evidence="3">histidine kinase</fullName>
        <ecNumber evidence="3">2.7.13.3</ecNumber>
    </recommendedName>
</protein>
<name>A0ABU1A1V4_9FLAO</name>
<evidence type="ECO:0000256" key="7">
    <source>
        <dbReference type="ARBA" id="ARBA00022692"/>
    </source>
</evidence>
<dbReference type="InterPro" id="IPR003594">
    <property type="entry name" value="HATPase_dom"/>
</dbReference>
<keyword evidence="17" id="KW-1185">Reference proteome</keyword>
<reference evidence="16 17" key="1">
    <citation type="submission" date="2023-08" db="EMBL/GenBank/DDBJ databases">
        <title>Mesonia sp. MT50, isolated from deep-sea sediment of the Mariana Trench.</title>
        <authorList>
            <person name="Fu H."/>
        </authorList>
    </citation>
    <scope>NUCLEOTIDE SEQUENCE [LARGE SCALE GENOMIC DNA]</scope>
    <source>
        <strain evidence="16 17">MT50</strain>
    </source>
</reference>
<keyword evidence="13 14" id="KW-0472">Membrane</keyword>
<accession>A0ABU1A1V4</accession>
<dbReference type="PANTHER" id="PTHR45528">
    <property type="entry name" value="SENSOR HISTIDINE KINASE CPXA"/>
    <property type="match status" value="1"/>
</dbReference>
<evidence type="ECO:0000259" key="15">
    <source>
        <dbReference type="PROSITE" id="PS50109"/>
    </source>
</evidence>
<evidence type="ECO:0000256" key="5">
    <source>
        <dbReference type="ARBA" id="ARBA00022553"/>
    </source>
</evidence>
<evidence type="ECO:0000313" key="17">
    <source>
        <dbReference type="Proteomes" id="UP001230915"/>
    </source>
</evidence>
<evidence type="ECO:0000256" key="1">
    <source>
        <dbReference type="ARBA" id="ARBA00000085"/>
    </source>
</evidence>
<dbReference type="InterPro" id="IPR050398">
    <property type="entry name" value="HssS/ArlS-like"/>
</dbReference>
<dbReference type="Pfam" id="PF02518">
    <property type="entry name" value="HATPase_c"/>
    <property type="match status" value="1"/>
</dbReference>
<keyword evidence="6" id="KW-0808">Transferase</keyword>
<dbReference type="Proteomes" id="UP001230915">
    <property type="component" value="Unassembled WGS sequence"/>
</dbReference>
<feature type="domain" description="Histidine kinase" evidence="15">
    <location>
        <begin position="220"/>
        <end position="424"/>
    </location>
</feature>
<gene>
    <name evidence="16" type="ORF">RBU60_08825</name>
</gene>
<organism evidence="16 17">
    <name type="scientific">Mesonia profundi</name>
    <dbReference type="NCBI Taxonomy" id="3070998"/>
    <lineage>
        <taxon>Bacteria</taxon>
        <taxon>Pseudomonadati</taxon>
        <taxon>Bacteroidota</taxon>
        <taxon>Flavobacteriia</taxon>
        <taxon>Flavobacteriales</taxon>
        <taxon>Flavobacteriaceae</taxon>
        <taxon>Mesonia</taxon>
    </lineage>
</organism>
<keyword evidence="9 16" id="KW-0418">Kinase</keyword>
<dbReference type="Gene3D" id="1.10.287.130">
    <property type="match status" value="1"/>
</dbReference>
<keyword evidence="11 14" id="KW-1133">Transmembrane helix</keyword>
<dbReference type="CDD" id="cd00082">
    <property type="entry name" value="HisKA"/>
    <property type="match status" value="1"/>
</dbReference>
<dbReference type="InterPro" id="IPR005467">
    <property type="entry name" value="His_kinase_dom"/>
</dbReference>
<keyword evidence="8" id="KW-0547">Nucleotide-binding</keyword>
<keyword evidence="7 14" id="KW-0812">Transmembrane</keyword>
<evidence type="ECO:0000313" key="16">
    <source>
        <dbReference type="EMBL" id="MDQ7917677.1"/>
    </source>
</evidence>
<dbReference type="SUPFAM" id="SSF47384">
    <property type="entry name" value="Homodimeric domain of signal transducing histidine kinase"/>
    <property type="match status" value="1"/>
</dbReference>
<evidence type="ECO:0000256" key="8">
    <source>
        <dbReference type="ARBA" id="ARBA00022741"/>
    </source>
</evidence>
<comment type="subcellular location">
    <subcellularLocation>
        <location evidence="2">Cell membrane</location>
        <topology evidence="2">Multi-pass membrane protein</topology>
    </subcellularLocation>
</comment>
<dbReference type="PANTHER" id="PTHR45528:SF1">
    <property type="entry name" value="SENSOR HISTIDINE KINASE CPXA"/>
    <property type="match status" value="1"/>
</dbReference>
<evidence type="ECO:0000256" key="12">
    <source>
        <dbReference type="ARBA" id="ARBA00023012"/>
    </source>
</evidence>
<dbReference type="InterPro" id="IPR003661">
    <property type="entry name" value="HisK_dim/P_dom"/>
</dbReference>
<keyword evidence="5" id="KW-0597">Phosphoprotein</keyword>
<dbReference type="Gene3D" id="3.30.565.10">
    <property type="entry name" value="Histidine kinase-like ATPase, C-terminal domain"/>
    <property type="match status" value="1"/>
</dbReference>
<keyword evidence="12" id="KW-0902">Two-component regulatory system</keyword>
<dbReference type="EMBL" id="JAVHUL010000020">
    <property type="protein sequence ID" value="MDQ7917677.1"/>
    <property type="molecule type" value="Genomic_DNA"/>
</dbReference>
<keyword evidence="4" id="KW-1003">Cell membrane</keyword>
<evidence type="ECO:0000256" key="2">
    <source>
        <dbReference type="ARBA" id="ARBA00004651"/>
    </source>
</evidence>
<evidence type="ECO:0000256" key="14">
    <source>
        <dbReference type="SAM" id="Phobius"/>
    </source>
</evidence>
<dbReference type="SMART" id="SM00388">
    <property type="entry name" value="HisKA"/>
    <property type="match status" value="1"/>
</dbReference>
<proteinExistence type="predicted"/>
<feature type="transmembrane region" description="Helical" evidence="14">
    <location>
        <begin position="12"/>
        <end position="30"/>
    </location>
</feature>
<dbReference type="PROSITE" id="PS50109">
    <property type="entry name" value="HIS_KIN"/>
    <property type="match status" value="1"/>
</dbReference>
<dbReference type="SMART" id="SM00387">
    <property type="entry name" value="HATPase_c"/>
    <property type="match status" value="1"/>
</dbReference>